<keyword evidence="1" id="KW-1003">Cell membrane</keyword>
<proteinExistence type="inferred from homology"/>
<gene>
    <name evidence="6" type="ORF">UFOPK1425_00305</name>
</gene>
<sequence>MPKSPIRKKEKAYIPEVVAHAAPVPEESPKWLAPAMVSAFILGLIWIVIFYVSATAYPIPDFGAWNMVVGFGFIGVGFTLATRWR</sequence>
<evidence type="ECO:0000256" key="4">
    <source>
        <dbReference type="ARBA" id="ARBA00023136"/>
    </source>
</evidence>
<feature type="transmembrane region" description="Helical" evidence="5">
    <location>
        <begin position="31"/>
        <end position="52"/>
    </location>
</feature>
<dbReference type="AlphaFoldDB" id="A0A6J6BAU2"/>
<protein>
    <submittedName>
        <fullName evidence="6">Unannotated protein</fullName>
    </submittedName>
</protein>
<evidence type="ECO:0000256" key="1">
    <source>
        <dbReference type="ARBA" id="ARBA00022475"/>
    </source>
</evidence>
<reference evidence="6" key="1">
    <citation type="submission" date="2020-05" db="EMBL/GenBank/DDBJ databases">
        <authorList>
            <person name="Chiriac C."/>
            <person name="Salcher M."/>
            <person name="Ghai R."/>
            <person name="Kavagutti S V."/>
        </authorList>
    </citation>
    <scope>NUCLEOTIDE SEQUENCE</scope>
</reference>
<accession>A0A6J6BAU2</accession>
<keyword evidence="3 5" id="KW-1133">Transmembrane helix</keyword>
<keyword evidence="2 5" id="KW-0812">Transmembrane</keyword>
<organism evidence="6">
    <name type="scientific">freshwater metagenome</name>
    <dbReference type="NCBI Taxonomy" id="449393"/>
    <lineage>
        <taxon>unclassified sequences</taxon>
        <taxon>metagenomes</taxon>
        <taxon>ecological metagenomes</taxon>
    </lineage>
</organism>
<evidence type="ECO:0000256" key="3">
    <source>
        <dbReference type="ARBA" id="ARBA00022989"/>
    </source>
</evidence>
<dbReference type="HAMAP" id="MF_00631">
    <property type="entry name" value="CrgA"/>
    <property type="match status" value="1"/>
</dbReference>
<evidence type="ECO:0000313" key="6">
    <source>
        <dbReference type="EMBL" id="CAB4535764.1"/>
    </source>
</evidence>
<dbReference type="Pfam" id="PF06781">
    <property type="entry name" value="CrgA"/>
    <property type="match status" value="1"/>
</dbReference>
<dbReference type="EMBL" id="CAEZSJ010000036">
    <property type="protein sequence ID" value="CAB4535764.1"/>
    <property type="molecule type" value="Genomic_DNA"/>
</dbReference>
<keyword evidence="4 5" id="KW-0472">Membrane</keyword>
<evidence type="ECO:0000256" key="2">
    <source>
        <dbReference type="ARBA" id="ARBA00022692"/>
    </source>
</evidence>
<evidence type="ECO:0000256" key="5">
    <source>
        <dbReference type="SAM" id="Phobius"/>
    </source>
</evidence>
<feature type="transmembrane region" description="Helical" evidence="5">
    <location>
        <begin position="64"/>
        <end position="82"/>
    </location>
</feature>
<name>A0A6J6BAU2_9ZZZZ</name>
<dbReference type="InterPro" id="IPR009619">
    <property type="entry name" value="CrgA"/>
</dbReference>